<feature type="domain" description="Type II methyltransferase M.TaqI-like" evidence="1">
    <location>
        <begin position="25"/>
        <end position="85"/>
    </location>
</feature>
<dbReference type="InterPro" id="IPR029063">
    <property type="entry name" value="SAM-dependent_MTases_sf"/>
</dbReference>
<proteinExistence type="predicted"/>
<dbReference type="EMBL" id="MCGT01000002">
    <property type="protein sequence ID" value="ORX62363.1"/>
    <property type="molecule type" value="Genomic_DNA"/>
</dbReference>
<dbReference type="GO" id="GO:0006304">
    <property type="term" value="P:DNA modification"/>
    <property type="evidence" value="ECO:0007669"/>
    <property type="project" value="InterPro"/>
</dbReference>
<evidence type="ECO:0000313" key="2">
    <source>
        <dbReference type="EMBL" id="ORX62363.1"/>
    </source>
</evidence>
<organism evidence="2 3">
    <name type="scientific">Hesseltinella vesiculosa</name>
    <dbReference type="NCBI Taxonomy" id="101127"/>
    <lineage>
        <taxon>Eukaryota</taxon>
        <taxon>Fungi</taxon>
        <taxon>Fungi incertae sedis</taxon>
        <taxon>Mucoromycota</taxon>
        <taxon>Mucoromycotina</taxon>
        <taxon>Mucoromycetes</taxon>
        <taxon>Mucorales</taxon>
        <taxon>Cunninghamellaceae</taxon>
        <taxon>Hesseltinella</taxon>
    </lineage>
</organism>
<sequence>MIRKTGFITLPDRALYDPAILGKGTQAYMYFMWLCLQRLDPACGQLCFITPSQWTVLSFAEQLRIWMWHHFQLLECFQFEPFKVWPKVQTDSLIFRVSKRQSQPCPPVMFLRHQSRKMTLQEILDAYMQFDPQQHHDHLLQCKTTSTDDPQAIDSHMQGSFGSLYPTSMVADQMLQRTQHMPRLCQTNDDPADPSPLLWHRGPNTNPVYALVVRSAWALERFGAKDCAAWLRPVLYWNGKTMQELTNKRRPCKPRFWAGRDPRRLTKKENSCAEAFAAWPMAHYSLILVDKDRAEVLQKDTPLYQYLQDARVQLQPSQTDKTLAWCAFSKCGHDTPMKLIHPINFGYFSKTQPRQRFFLD</sequence>
<dbReference type="Pfam" id="PF07669">
    <property type="entry name" value="Eco57I"/>
    <property type="match status" value="1"/>
</dbReference>
<dbReference type="OrthoDB" id="2441416at2759"/>
<reference evidence="2 3" key="1">
    <citation type="submission" date="2016-07" db="EMBL/GenBank/DDBJ databases">
        <title>Pervasive Adenine N6-methylation of Active Genes in Fungi.</title>
        <authorList>
            <consortium name="DOE Joint Genome Institute"/>
            <person name="Mondo S.J."/>
            <person name="Dannebaum R.O."/>
            <person name="Kuo R.C."/>
            <person name="Labutti K."/>
            <person name="Haridas S."/>
            <person name="Kuo A."/>
            <person name="Salamov A."/>
            <person name="Ahrendt S.R."/>
            <person name="Lipzen A."/>
            <person name="Sullivan W."/>
            <person name="Andreopoulos W.B."/>
            <person name="Clum A."/>
            <person name="Lindquist E."/>
            <person name="Daum C."/>
            <person name="Ramamoorthy G.K."/>
            <person name="Gryganskyi A."/>
            <person name="Culley D."/>
            <person name="Magnuson J.K."/>
            <person name="James T.Y."/>
            <person name="O'Malley M.A."/>
            <person name="Stajich J.E."/>
            <person name="Spatafora J.W."/>
            <person name="Visel A."/>
            <person name="Grigoriev I.V."/>
        </authorList>
    </citation>
    <scope>NUCLEOTIDE SEQUENCE [LARGE SCALE GENOMIC DNA]</scope>
    <source>
        <strain evidence="2 3">NRRL 3301</strain>
    </source>
</reference>
<protein>
    <recommendedName>
        <fullName evidence="1">Type II methyltransferase M.TaqI-like domain-containing protein</fullName>
    </recommendedName>
</protein>
<feature type="non-terminal residue" evidence="2">
    <location>
        <position position="360"/>
    </location>
</feature>
<gene>
    <name evidence="2" type="ORF">DM01DRAFT_1276783</name>
</gene>
<dbReference type="SUPFAM" id="SSF53335">
    <property type="entry name" value="S-adenosyl-L-methionine-dependent methyltransferases"/>
    <property type="match status" value="1"/>
</dbReference>
<dbReference type="Proteomes" id="UP000242146">
    <property type="component" value="Unassembled WGS sequence"/>
</dbReference>
<accession>A0A1X2GWD6</accession>
<dbReference type="InterPro" id="IPR011639">
    <property type="entry name" value="MethylTrfase_TaqI-like_dom"/>
</dbReference>
<evidence type="ECO:0000313" key="3">
    <source>
        <dbReference type="Proteomes" id="UP000242146"/>
    </source>
</evidence>
<keyword evidence="3" id="KW-1185">Reference proteome</keyword>
<dbReference type="Gene3D" id="3.40.50.150">
    <property type="entry name" value="Vaccinia Virus protein VP39"/>
    <property type="match status" value="1"/>
</dbReference>
<dbReference type="AlphaFoldDB" id="A0A1X2GWD6"/>
<name>A0A1X2GWD6_9FUNG</name>
<evidence type="ECO:0000259" key="1">
    <source>
        <dbReference type="Pfam" id="PF07669"/>
    </source>
</evidence>
<comment type="caution">
    <text evidence="2">The sequence shown here is derived from an EMBL/GenBank/DDBJ whole genome shotgun (WGS) entry which is preliminary data.</text>
</comment>